<dbReference type="InterPro" id="IPR036388">
    <property type="entry name" value="WH-like_DNA-bd_sf"/>
</dbReference>
<gene>
    <name evidence="1" type="ORF">AB0763_04550</name>
</gene>
<dbReference type="InterPro" id="IPR017162">
    <property type="entry name" value="UCP037266"/>
</dbReference>
<sequence length="112" mass="12821">MKLSPVFARRLYLALLIEHLERPNVPKLIRVTGWPRRTIQDAIKALPGIGIQLHFVQDGRRHNDGYYQLNDWGPFNRQWVCSKQSDIACVLGFIKNVDTQTNYTAQSLANSG</sequence>
<name>A0AB39HC95_9VIBR</name>
<dbReference type="RefSeq" id="WP_306101424.1">
    <property type="nucleotide sequence ID" value="NZ_CP162601.1"/>
</dbReference>
<dbReference type="Pfam" id="PF09904">
    <property type="entry name" value="HTH_43"/>
    <property type="match status" value="1"/>
</dbReference>
<organism evidence="1">
    <name type="scientific">Vibrio sp. HB236076</name>
    <dbReference type="NCBI Taxonomy" id="3232307"/>
    <lineage>
        <taxon>Bacteria</taxon>
        <taxon>Pseudomonadati</taxon>
        <taxon>Pseudomonadota</taxon>
        <taxon>Gammaproteobacteria</taxon>
        <taxon>Vibrionales</taxon>
        <taxon>Vibrionaceae</taxon>
        <taxon>Vibrio</taxon>
    </lineage>
</organism>
<protein>
    <submittedName>
        <fullName evidence="1">Helix-turn-helix domain-containing protein</fullName>
    </submittedName>
</protein>
<dbReference type="KEGG" id="vih:AB0763_04550"/>
<proteinExistence type="predicted"/>
<reference evidence="1" key="1">
    <citation type="submission" date="2024-07" db="EMBL/GenBank/DDBJ databases">
        <title>Genome Analysis of a Potential Novel Vibrio Species Secreting pH- and Thermo-stable Alginate Lyase and its Application in Producing Alginate Oligosaccharides.</title>
        <authorList>
            <person name="Huang H."/>
            <person name="Bao K."/>
        </authorList>
    </citation>
    <scope>NUCLEOTIDE SEQUENCE</scope>
    <source>
        <strain evidence="1">HB236076</strain>
    </source>
</reference>
<evidence type="ECO:0000313" key="1">
    <source>
        <dbReference type="EMBL" id="XDK25916.1"/>
    </source>
</evidence>
<dbReference type="EMBL" id="CP162601">
    <property type="protein sequence ID" value="XDK25916.1"/>
    <property type="molecule type" value="Genomic_DNA"/>
</dbReference>
<accession>A0AB39HC95</accession>
<dbReference type="PIRSF" id="PIRSF037266">
    <property type="entry name" value="UCP037266"/>
    <property type="match status" value="1"/>
</dbReference>
<dbReference type="AlphaFoldDB" id="A0AB39HC95"/>
<dbReference type="Gene3D" id="1.10.10.10">
    <property type="entry name" value="Winged helix-like DNA-binding domain superfamily/Winged helix DNA-binding domain"/>
    <property type="match status" value="1"/>
</dbReference>